<dbReference type="SUPFAM" id="SSF54001">
    <property type="entry name" value="Cysteine proteinases"/>
    <property type="match status" value="1"/>
</dbReference>
<dbReference type="InterPro" id="IPR038765">
    <property type="entry name" value="Papain-like_cys_pep_sf"/>
</dbReference>
<reference evidence="4" key="1">
    <citation type="submission" date="2016-11" db="UniProtKB">
        <authorList>
            <consortium name="WormBaseParasite"/>
        </authorList>
    </citation>
    <scope>IDENTIFICATION</scope>
</reference>
<keyword evidence="3" id="KW-1185">Reference proteome</keyword>
<accession>A0A1I7YJY2</accession>
<feature type="signal peptide" evidence="1">
    <location>
        <begin position="1"/>
        <end position="18"/>
    </location>
</feature>
<evidence type="ECO:0000313" key="3">
    <source>
        <dbReference type="Proteomes" id="UP000095287"/>
    </source>
</evidence>
<keyword evidence="1" id="KW-0732">Signal</keyword>
<evidence type="ECO:0000313" key="4">
    <source>
        <dbReference type="WBParaSite" id="L893_g17056.t1"/>
    </source>
</evidence>
<dbReference type="WBParaSite" id="L893_g17056.t1">
    <property type="protein sequence ID" value="L893_g17056.t1"/>
    <property type="gene ID" value="L893_g17056"/>
</dbReference>
<proteinExistence type="predicted"/>
<evidence type="ECO:0000259" key="2">
    <source>
        <dbReference type="SMART" id="SM00848"/>
    </source>
</evidence>
<dbReference type="AlphaFoldDB" id="A0A1I7YJY2"/>
<name>A0A1I7YJY2_9BILA</name>
<evidence type="ECO:0000256" key="1">
    <source>
        <dbReference type="SAM" id="SignalP"/>
    </source>
</evidence>
<dbReference type="Proteomes" id="UP000095287">
    <property type="component" value="Unplaced"/>
</dbReference>
<dbReference type="InterPro" id="IPR013201">
    <property type="entry name" value="Prot_inhib_I29"/>
</dbReference>
<protein>
    <submittedName>
        <fullName evidence="4">Inhibitor_I29 domain-containing protein</fullName>
    </submittedName>
</protein>
<dbReference type="Gene3D" id="1.10.287.2250">
    <property type="match status" value="1"/>
</dbReference>
<feature type="chain" id="PRO_5009312259" evidence="1">
    <location>
        <begin position="19"/>
        <end position="94"/>
    </location>
</feature>
<organism evidence="3 4">
    <name type="scientific">Steinernema glaseri</name>
    <dbReference type="NCBI Taxonomy" id="37863"/>
    <lineage>
        <taxon>Eukaryota</taxon>
        <taxon>Metazoa</taxon>
        <taxon>Ecdysozoa</taxon>
        <taxon>Nematoda</taxon>
        <taxon>Chromadorea</taxon>
        <taxon>Rhabditida</taxon>
        <taxon>Tylenchina</taxon>
        <taxon>Panagrolaimomorpha</taxon>
        <taxon>Strongyloidoidea</taxon>
        <taxon>Steinernematidae</taxon>
        <taxon>Steinernema</taxon>
    </lineage>
</organism>
<dbReference type="Pfam" id="PF08246">
    <property type="entry name" value="Inhibitor_I29"/>
    <property type="match status" value="1"/>
</dbReference>
<sequence length="94" mass="10714">MMLRFVLLVAVLSLAVLTTPSSVDDAKEFEKFKKDFNRHYATPAEEAKRFTIFKENLAVARKLTKDAKGRTTFGVTQFSDLSQEEFNRAMGILH</sequence>
<feature type="domain" description="Cathepsin propeptide inhibitor" evidence="2">
    <location>
        <begin position="29"/>
        <end position="86"/>
    </location>
</feature>
<dbReference type="SMART" id="SM00848">
    <property type="entry name" value="Inhibitor_I29"/>
    <property type="match status" value="1"/>
</dbReference>